<protein>
    <submittedName>
        <fullName evidence="1">Uncharacterized protein</fullName>
    </submittedName>
</protein>
<reference evidence="1" key="1">
    <citation type="submission" date="2022-07" db="EMBL/GenBank/DDBJ databases">
        <title>The genome of Lyophyllum shimeji provides insight into the initial evolution of ectomycorrhizal fungal genome.</title>
        <authorList>
            <person name="Kobayashi Y."/>
            <person name="Shibata T."/>
            <person name="Hirakawa H."/>
            <person name="Shigenobu S."/>
            <person name="Nishiyama T."/>
            <person name="Yamada A."/>
            <person name="Hasebe M."/>
            <person name="Kawaguchi M."/>
        </authorList>
    </citation>
    <scope>NUCLEOTIDE SEQUENCE</scope>
    <source>
        <strain evidence="1">AT787</strain>
    </source>
</reference>
<sequence>MSTRLTSPDCRKGSDRHIGRRCTELLVVVEFPGVHCPRRTTLIIRVIAFYADSIPTFNSNSLAEALQPTWHLAHHRPDHRSLWLQRRSHSSFVNQLYSSALLVKTVSI</sequence>
<dbReference type="EMBL" id="BRPK01000014">
    <property type="protein sequence ID" value="GLB43706.1"/>
    <property type="molecule type" value="Genomic_DNA"/>
</dbReference>
<comment type="caution">
    <text evidence="1">The sequence shown here is derived from an EMBL/GenBank/DDBJ whole genome shotgun (WGS) entry which is preliminary data.</text>
</comment>
<organism evidence="1 2">
    <name type="scientific">Lyophyllum shimeji</name>
    <name type="common">Hon-shimeji</name>
    <name type="synonym">Tricholoma shimeji</name>
    <dbReference type="NCBI Taxonomy" id="47721"/>
    <lineage>
        <taxon>Eukaryota</taxon>
        <taxon>Fungi</taxon>
        <taxon>Dikarya</taxon>
        <taxon>Basidiomycota</taxon>
        <taxon>Agaricomycotina</taxon>
        <taxon>Agaricomycetes</taxon>
        <taxon>Agaricomycetidae</taxon>
        <taxon>Agaricales</taxon>
        <taxon>Tricholomatineae</taxon>
        <taxon>Lyophyllaceae</taxon>
        <taxon>Lyophyllum</taxon>
    </lineage>
</organism>
<evidence type="ECO:0000313" key="2">
    <source>
        <dbReference type="Proteomes" id="UP001063166"/>
    </source>
</evidence>
<gene>
    <name evidence="1" type="ORF">LshimejAT787_1402180</name>
</gene>
<accession>A0A9P3UV23</accession>
<dbReference type="AlphaFoldDB" id="A0A9P3UV23"/>
<keyword evidence="2" id="KW-1185">Reference proteome</keyword>
<proteinExistence type="predicted"/>
<evidence type="ECO:0000313" key="1">
    <source>
        <dbReference type="EMBL" id="GLB43706.1"/>
    </source>
</evidence>
<dbReference type="Proteomes" id="UP001063166">
    <property type="component" value="Unassembled WGS sequence"/>
</dbReference>
<name>A0A9P3UV23_LYOSH</name>